<dbReference type="Gene3D" id="3.90.1300.10">
    <property type="entry name" value="Amidase signature (AS) domain"/>
    <property type="match status" value="1"/>
</dbReference>
<dbReference type="InterPro" id="IPR000120">
    <property type="entry name" value="Amidase"/>
</dbReference>
<dbReference type="InterPro" id="IPR023631">
    <property type="entry name" value="Amidase_dom"/>
</dbReference>
<feature type="domain" description="Amidase" evidence="1">
    <location>
        <begin position="83"/>
        <end position="144"/>
    </location>
</feature>
<reference evidence="2" key="1">
    <citation type="submission" date="2014-07" db="EMBL/GenBank/DDBJ databases">
        <title>Identification of a novel salt tolerance gene in wild soybean by whole-genome sequencing.</title>
        <authorList>
            <person name="Lam H.-M."/>
            <person name="Qi X."/>
            <person name="Li M.-W."/>
            <person name="Liu X."/>
            <person name="Xie M."/>
            <person name="Ni M."/>
            <person name="Xu X."/>
        </authorList>
    </citation>
    <scope>NUCLEOTIDE SEQUENCE [LARGE SCALE GENOMIC DNA]</scope>
    <source>
        <tissue evidence="2">Root</tissue>
    </source>
</reference>
<protein>
    <submittedName>
        <fullName evidence="2">Glutamyl-tRNA(Gln) amidotransferase subunit A</fullName>
        <ecNumber evidence="2">3.5.1.4</ecNumber>
    </submittedName>
</protein>
<dbReference type="EC" id="3.5.1.4" evidence="2"/>
<gene>
    <name evidence="2" type="ORF">glysoja_024863</name>
</gene>
<keyword evidence="2" id="KW-0808">Transferase</keyword>
<dbReference type="EMBL" id="KN658722">
    <property type="protein sequence ID" value="KHN19762.1"/>
    <property type="molecule type" value="Genomic_DNA"/>
</dbReference>
<accession>A0A0B2QJ51</accession>
<dbReference type="InterPro" id="IPR036928">
    <property type="entry name" value="AS_sf"/>
</dbReference>
<proteinExistence type="predicted"/>
<dbReference type="Proteomes" id="UP000053555">
    <property type="component" value="Unassembled WGS sequence"/>
</dbReference>
<dbReference type="PANTHER" id="PTHR11895:SF158">
    <property type="entry name" value="FATTY ACID AMIDE HYDROLASE-LIKE PROTEIN"/>
    <property type="match status" value="1"/>
</dbReference>
<dbReference type="GO" id="GO:0004040">
    <property type="term" value="F:amidase activity"/>
    <property type="evidence" value="ECO:0007669"/>
    <property type="project" value="UniProtKB-EC"/>
</dbReference>
<evidence type="ECO:0000313" key="2">
    <source>
        <dbReference type="EMBL" id="KHN19762.1"/>
    </source>
</evidence>
<dbReference type="AlphaFoldDB" id="A0A0B2QJ51"/>
<dbReference type="Pfam" id="PF01425">
    <property type="entry name" value="Amidase"/>
    <property type="match status" value="1"/>
</dbReference>
<dbReference type="SUPFAM" id="SSF75304">
    <property type="entry name" value="Amidase signature (AS) enzymes"/>
    <property type="match status" value="1"/>
</dbReference>
<sequence>MEYYEEEFDDEDDVGGRKMRRDGYDGYGYTGGKSSLSAPMGKPISVLDGVPVAIKDEIDCLIQQKKVQHGCTKKDLAAMMPTAGFASLVSVRLCPIAFGIDRGGSVRMPAALCGVVGLKPTFERIPHEGVLPLNWNVGMVGIQAVNKDRHLKHVLDRKLWTISIST</sequence>
<name>A0A0B2QJ51_GLYSO</name>
<evidence type="ECO:0000259" key="1">
    <source>
        <dbReference type="Pfam" id="PF01425"/>
    </source>
</evidence>
<dbReference type="PANTHER" id="PTHR11895">
    <property type="entry name" value="TRANSAMIDASE"/>
    <property type="match status" value="1"/>
</dbReference>
<keyword evidence="2" id="KW-0378">Hydrolase</keyword>
<organism evidence="2">
    <name type="scientific">Glycine soja</name>
    <name type="common">Wild soybean</name>
    <dbReference type="NCBI Taxonomy" id="3848"/>
    <lineage>
        <taxon>Eukaryota</taxon>
        <taxon>Viridiplantae</taxon>
        <taxon>Streptophyta</taxon>
        <taxon>Embryophyta</taxon>
        <taxon>Tracheophyta</taxon>
        <taxon>Spermatophyta</taxon>
        <taxon>Magnoliopsida</taxon>
        <taxon>eudicotyledons</taxon>
        <taxon>Gunneridae</taxon>
        <taxon>Pentapetalae</taxon>
        <taxon>rosids</taxon>
        <taxon>fabids</taxon>
        <taxon>Fabales</taxon>
        <taxon>Fabaceae</taxon>
        <taxon>Papilionoideae</taxon>
        <taxon>50 kb inversion clade</taxon>
        <taxon>NPAAA clade</taxon>
        <taxon>indigoferoid/millettioid clade</taxon>
        <taxon>Phaseoleae</taxon>
        <taxon>Glycine</taxon>
        <taxon>Glycine subgen. Soja</taxon>
    </lineage>
</organism>
<dbReference type="GO" id="GO:0016740">
    <property type="term" value="F:transferase activity"/>
    <property type="evidence" value="ECO:0007669"/>
    <property type="project" value="UniProtKB-KW"/>
</dbReference>